<feature type="non-terminal residue" evidence="2">
    <location>
        <position position="1"/>
    </location>
</feature>
<feature type="compositionally biased region" description="Low complexity" evidence="1">
    <location>
        <begin position="146"/>
        <end position="160"/>
    </location>
</feature>
<sequence length="172" mass="18545">SHMVMFFMQEENSENYEIKDSGSDQFNTVDDCPKTDESDIVDAYGEANAVQDEQHGQLEDEQIQKDTELMEQQYIPRRPYQSQRGGGRGGGGGGGGSGRRGFGNGRGSRGGRGGGGGYQNGRSQYYDPGYYPRNYYNTRGRGGRSGAPAMHNHAGAAHGGRVPDNIELGASP</sequence>
<feature type="compositionally biased region" description="Gly residues" evidence="1">
    <location>
        <begin position="84"/>
        <end position="119"/>
    </location>
</feature>
<proteinExistence type="predicted"/>
<comment type="caution">
    <text evidence="2">The sequence shown here is derived from an EMBL/GenBank/DDBJ whole genome shotgun (WGS) entry which is preliminary data.</text>
</comment>
<dbReference type="AlphaFoldDB" id="A0A843VLL7"/>
<dbReference type="PANTHER" id="PTHR37736">
    <property type="entry name" value="GLYCINE-RICH PROTEIN"/>
    <property type="match status" value="1"/>
</dbReference>
<evidence type="ECO:0000313" key="2">
    <source>
        <dbReference type="EMBL" id="MQL99822.1"/>
    </source>
</evidence>
<feature type="region of interest" description="Disordered" evidence="1">
    <location>
        <begin position="15"/>
        <end position="172"/>
    </location>
</feature>
<accession>A0A843VLL7</accession>
<organism evidence="2 3">
    <name type="scientific">Colocasia esculenta</name>
    <name type="common">Wild taro</name>
    <name type="synonym">Arum esculentum</name>
    <dbReference type="NCBI Taxonomy" id="4460"/>
    <lineage>
        <taxon>Eukaryota</taxon>
        <taxon>Viridiplantae</taxon>
        <taxon>Streptophyta</taxon>
        <taxon>Embryophyta</taxon>
        <taxon>Tracheophyta</taxon>
        <taxon>Spermatophyta</taxon>
        <taxon>Magnoliopsida</taxon>
        <taxon>Liliopsida</taxon>
        <taxon>Araceae</taxon>
        <taxon>Aroideae</taxon>
        <taxon>Colocasieae</taxon>
        <taxon>Colocasia</taxon>
    </lineage>
</organism>
<dbReference type="Proteomes" id="UP000652761">
    <property type="component" value="Unassembled WGS sequence"/>
</dbReference>
<reference evidence="2" key="1">
    <citation type="submission" date="2017-07" db="EMBL/GenBank/DDBJ databases">
        <title>Taro Niue Genome Assembly and Annotation.</title>
        <authorList>
            <person name="Atibalentja N."/>
            <person name="Keating K."/>
            <person name="Fields C.J."/>
        </authorList>
    </citation>
    <scope>NUCLEOTIDE SEQUENCE</scope>
    <source>
        <strain evidence="2">Niue_2</strain>
        <tissue evidence="2">Leaf</tissue>
    </source>
</reference>
<evidence type="ECO:0000313" key="3">
    <source>
        <dbReference type="Proteomes" id="UP000652761"/>
    </source>
</evidence>
<feature type="compositionally biased region" description="Low complexity" evidence="1">
    <location>
        <begin position="120"/>
        <end position="139"/>
    </location>
</feature>
<feature type="compositionally biased region" description="Basic and acidic residues" evidence="1">
    <location>
        <begin position="52"/>
        <end position="68"/>
    </location>
</feature>
<gene>
    <name evidence="2" type="ORF">Taro_032552</name>
</gene>
<protein>
    <submittedName>
        <fullName evidence="2">Uncharacterized protein</fullName>
    </submittedName>
</protein>
<keyword evidence="3" id="KW-1185">Reference proteome</keyword>
<dbReference type="PANTHER" id="PTHR37736:SF1">
    <property type="entry name" value="GLYCINE-RICH PROTEIN"/>
    <property type="match status" value="1"/>
</dbReference>
<dbReference type="EMBL" id="NMUH01002416">
    <property type="protein sequence ID" value="MQL99822.1"/>
    <property type="molecule type" value="Genomic_DNA"/>
</dbReference>
<name>A0A843VLL7_COLES</name>
<evidence type="ECO:0000256" key="1">
    <source>
        <dbReference type="SAM" id="MobiDB-lite"/>
    </source>
</evidence>